<evidence type="ECO:0000313" key="1">
    <source>
        <dbReference type="EMBL" id="KAG8098269.1"/>
    </source>
</evidence>
<reference evidence="1" key="2">
    <citation type="submission" date="2021-02" db="EMBL/GenBank/DDBJ databases">
        <authorList>
            <person name="Kimball J.A."/>
            <person name="Haas M.W."/>
            <person name="Macchietto M."/>
            <person name="Kono T."/>
            <person name="Duquette J."/>
            <person name="Shao M."/>
        </authorList>
    </citation>
    <scope>NUCLEOTIDE SEQUENCE</scope>
    <source>
        <tissue evidence="1">Fresh leaf tissue</tissue>
    </source>
</reference>
<protein>
    <submittedName>
        <fullName evidence="1">Uncharacterized protein</fullName>
    </submittedName>
</protein>
<dbReference type="EMBL" id="JAAALK010000079">
    <property type="protein sequence ID" value="KAG8098269.1"/>
    <property type="molecule type" value="Genomic_DNA"/>
</dbReference>
<organism evidence="1 2">
    <name type="scientific">Zizania palustris</name>
    <name type="common">Northern wild rice</name>
    <dbReference type="NCBI Taxonomy" id="103762"/>
    <lineage>
        <taxon>Eukaryota</taxon>
        <taxon>Viridiplantae</taxon>
        <taxon>Streptophyta</taxon>
        <taxon>Embryophyta</taxon>
        <taxon>Tracheophyta</taxon>
        <taxon>Spermatophyta</taxon>
        <taxon>Magnoliopsida</taxon>
        <taxon>Liliopsida</taxon>
        <taxon>Poales</taxon>
        <taxon>Poaceae</taxon>
        <taxon>BOP clade</taxon>
        <taxon>Oryzoideae</taxon>
        <taxon>Oryzeae</taxon>
        <taxon>Zizaniinae</taxon>
        <taxon>Zizania</taxon>
    </lineage>
</organism>
<comment type="caution">
    <text evidence="1">The sequence shown here is derived from an EMBL/GenBank/DDBJ whole genome shotgun (WGS) entry which is preliminary data.</text>
</comment>
<keyword evidence="2" id="KW-1185">Reference proteome</keyword>
<gene>
    <name evidence="1" type="ORF">GUJ93_ZPchr0013g35392</name>
</gene>
<name>A0A8J5WZN6_ZIZPA</name>
<sequence length="170" mass="18261">MYVNYSISKGMVSLEPSPIFFLSSVSFLPSLGQKLKSQVTGSRVFLRFTATHCHRNPELSEVGVIVCGLQDVAFAAAAAAPPPGLGFDEVDAMDLRGAPPSSVFCLLLPHRRPTSPKHLPRHSASQASIVQMGFLWATNTAISIRLYNLAGEKSLSVYSHSGTKLSLSSE</sequence>
<reference evidence="1" key="1">
    <citation type="journal article" date="2021" name="bioRxiv">
        <title>Whole Genome Assembly and Annotation of Northern Wild Rice, Zizania palustris L., Supports a Whole Genome Duplication in the Zizania Genus.</title>
        <authorList>
            <person name="Haas M."/>
            <person name="Kono T."/>
            <person name="Macchietto M."/>
            <person name="Millas R."/>
            <person name="McGilp L."/>
            <person name="Shao M."/>
            <person name="Duquette J."/>
            <person name="Hirsch C.N."/>
            <person name="Kimball J."/>
        </authorList>
    </citation>
    <scope>NUCLEOTIDE SEQUENCE</scope>
    <source>
        <tissue evidence="1">Fresh leaf tissue</tissue>
    </source>
</reference>
<dbReference type="Proteomes" id="UP000729402">
    <property type="component" value="Unassembled WGS sequence"/>
</dbReference>
<proteinExistence type="predicted"/>
<accession>A0A8J5WZN6</accession>
<evidence type="ECO:0000313" key="2">
    <source>
        <dbReference type="Proteomes" id="UP000729402"/>
    </source>
</evidence>
<dbReference type="AlphaFoldDB" id="A0A8J5WZN6"/>